<proteinExistence type="evidence at transcript level"/>
<feature type="chain" id="PRO_5003679054" description="Secreted protein" evidence="1">
    <location>
        <begin position="21"/>
        <end position="87"/>
    </location>
</feature>
<evidence type="ECO:0008006" key="3">
    <source>
        <dbReference type="Google" id="ProtNLM"/>
    </source>
</evidence>
<protein>
    <recommendedName>
        <fullName evidence="3">Secreted protein</fullName>
    </recommendedName>
</protein>
<keyword evidence="1" id="KW-0732">Signal</keyword>
<reference evidence="2" key="1">
    <citation type="submission" date="2012-05" db="EMBL/GenBank/DDBJ databases">
        <authorList>
            <person name="Krishnakumar V."/>
            <person name="Cheung F."/>
            <person name="Xiao Y."/>
            <person name="Chan A."/>
            <person name="Moskal W.A."/>
            <person name="Town C.D."/>
        </authorList>
    </citation>
    <scope>NUCLEOTIDE SEQUENCE</scope>
</reference>
<organism evidence="2">
    <name type="scientific">Lotus japonicus</name>
    <name type="common">Lotus corniculatus var. japonicus</name>
    <dbReference type="NCBI Taxonomy" id="34305"/>
    <lineage>
        <taxon>Eukaryota</taxon>
        <taxon>Viridiplantae</taxon>
        <taxon>Streptophyta</taxon>
        <taxon>Embryophyta</taxon>
        <taxon>Tracheophyta</taxon>
        <taxon>Spermatophyta</taxon>
        <taxon>Magnoliopsida</taxon>
        <taxon>eudicotyledons</taxon>
        <taxon>Gunneridae</taxon>
        <taxon>Pentapetalae</taxon>
        <taxon>rosids</taxon>
        <taxon>fabids</taxon>
        <taxon>Fabales</taxon>
        <taxon>Fabaceae</taxon>
        <taxon>Papilionoideae</taxon>
        <taxon>50 kb inversion clade</taxon>
        <taxon>NPAAA clade</taxon>
        <taxon>Hologalegina</taxon>
        <taxon>robinioid clade</taxon>
        <taxon>Loteae</taxon>
        <taxon>Lotus</taxon>
    </lineage>
</organism>
<evidence type="ECO:0000256" key="1">
    <source>
        <dbReference type="SAM" id="SignalP"/>
    </source>
</evidence>
<evidence type="ECO:0000313" key="2">
    <source>
        <dbReference type="EMBL" id="AFK36181.1"/>
    </source>
</evidence>
<dbReference type="AlphaFoldDB" id="I3S7D9"/>
<accession>I3S7D9</accession>
<feature type="signal peptide" evidence="1">
    <location>
        <begin position="1"/>
        <end position="20"/>
    </location>
</feature>
<name>I3S7D9_LOTJA</name>
<sequence>MMPFTICWFFTTWGIRISHAQQIICRRISVPLYLRNVFDLARFQFVSLIDRNAIRICYFCYLSGSNRYNIWNDLMLFHGFLDEICGV</sequence>
<dbReference type="EMBL" id="BT136386">
    <property type="protein sequence ID" value="AFK36181.1"/>
    <property type="molecule type" value="mRNA"/>
</dbReference>